<dbReference type="InterPro" id="IPR027640">
    <property type="entry name" value="Kinesin-like_fam"/>
</dbReference>
<dbReference type="Pfam" id="PF00225">
    <property type="entry name" value="Kinesin"/>
    <property type="match status" value="1"/>
</dbReference>
<dbReference type="SUPFAM" id="SSF52540">
    <property type="entry name" value="P-loop containing nucleoside triphosphate hydrolases"/>
    <property type="match status" value="1"/>
</dbReference>
<keyword evidence="10" id="KW-1185">Reference proteome</keyword>
<keyword evidence="3" id="KW-0505">Motor protein</keyword>
<dbReference type="InterPro" id="IPR027417">
    <property type="entry name" value="P-loop_NTPase"/>
</dbReference>
<sequence length="707" mass="79890">MEIYNEAVMDLLSSDATPLRLLDDPEKGTVVEKLTEETLRDKGHLLELLAVCEAQRQIGETALNETSSRSHQILRLTVESSAKQFLGKGNSSTLQACVNFVDLAGSERASQTAASGMRLKEGSHINKSLLTLGKVIRQLSGGRNGHIPYRDSKLTRILQSSLGGNARTAIICTMSPAHCHVEQSRNTLLFANCAKNVVTNAQVNVVMSDKALVKHLQRELTRLENELKFPGSASLSTHAEVLKEKDEQIKKVWLVLVNHFLIIFTFMVTSYIHNNHLVLKIHNVMDFQLEEQLKELMEEKDTVQSELENFRKVASDDHLNCLKARRWDAHSRSSESLPRNMSEDALSCSDTYDLVDQDLLIDAQPGLFPRRPSNHVFDSIDECQENLVAYPDVPDVSDEHCKEVQCVETNGLRERISQESFHAQKPETPEKERRPMMDQAEDCTDEEKRDESITKTAENAIELYACDSDPSFEIEKPNVDEEPLALKRCVVSSRDTVLARSSSCKASFMVIPNSWFDDSTSMNMTTPPSENFKFPPRRPEKVRRNLFPEKVASDAITDNSTGNAEEESAADDTSRVTEVKQQTEQNDASQPQENRAQAGTDSSTSTTFESPSRWSFDFPKKQQEIIELWHECHISIVHRTYFFLLFNGDHTDHIYMEVEHRRLSFIKSSSIADGEPNATVASRYLSYDDNEHTFSLSIKPIIMNCTN</sequence>
<dbReference type="GO" id="GO:0005874">
    <property type="term" value="C:microtubule"/>
    <property type="evidence" value="ECO:0007669"/>
    <property type="project" value="UniProtKB-KW"/>
</dbReference>
<dbReference type="Proteomes" id="UP000324705">
    <property type="component" value="Chromosome 5A"/>
</dbReference>
<dbReference type="GO" id="GO:0008017">
    <property type="term" value="F:microtubule binding"/>
    <property type="evidence" value="ECO:0007669"/>
    <property type="project" value="InterPro"/>
</dbReference>
<feature type="domain" description="Kinesin motor" evidence="8">
    <location>
        <begin position="1"/>
        <end position="197"/>
    </location>
</feature>
<keyword evidence="5" id="KW-0175">Coiled coil</keyword>
<evidence type="ECO:0000256" key="5">
    <source>
        <dbReference type="SAM" id="Coils"/>
    </source>
</evidence>
<evidence type="ECO:0000256" key="3">
    <source>
        <dbReference type="ARBA" id="ARBA00023175"/>
    </source>
</evidence>
<name>A0A9R0TU52_TRITD</name>
<dbReference type="AlphaFoldDB" id="A0A9R0TU52"/>
<evidence type="ECO:0000256" key="1">
    <source>
        <dbReference type="ARBA" id="ARBA00007310"/>
    </source>
</evidence>
<keyword evidence="2" id="KW-0493">Microtubule</keyword>
<keyword evidence="7" id="KW-1133">Transmembrane helix</keyword>
<evidence type="ECO:0000313" key="10">
    <source>
        <dbReference type="Proteomes" id="UP000324705"/>
    </source>
</evidence>
<feature type="region of interest" description="Disordered" evidence="6">
    <location>
        <begin position="419"/>
        <end position="450"/>
    </location>
</feature>
<dbReference type="SMART" id="SM00129">
    <property type="entry name" value="KISc"/>
    <property type="match status" value="1"/>
</dbReference>
<dbReference type="FunFam" id="3.40.850.10:FF:000283">
    <property type="entry name" value="Putative inactive kinesin-like protein KIN-7B"/>
    <property type="match status" value="1"/>
</dbReference>
<evidence type="ECO:0000256" key="7">
    <source>
        <dbReference type="SAM" id="Phobius"/>
    </source>
</evidence>
<dbReference type="EMBL" id="LT934119">
    <property type="protein sequence ID" value="VAI20144.1"/>
    <property type="molecule type" value="Genomic_DNA"/>
</dbReference>
<dbReference type="GO" id="GO:0005524">
    <property type="term" value="F:ATP binding"/>
    <property type="evidence" value="ECO:0007669"/>
    <property type="project" value="InterPro"/>
</dbReference>
<gene>
    <name evidence="9" type="ORF">TRITD_5Av1G180320</name>
</gene>
<reference evidence="9 10" key="1">
    <citation type="submission" date="2017-09" db="EMBL/GenBank/DDBJ databases">
        <authorList>
            <consortium name="International Durum Wheat Genome Sequencing Consortium (IDWGSC)"/>
            <person name="Milanesi L."/>
        </authorList>
    </citation>
    <scope>NUCLEOTIDE SEQUENCE [LARGE SCALE GENOMIC DNA]</scope>
    <source>
        <strain evidence="10">cv. Svevo</strain>
    </source>
</reference>
<dbReference type="PANTHER" id="PTHR47968:SF32">
    <property type="entry name" value="KINESIN-LIKE PROTEIN KIN-7J"/>
    <property type="match status" value="1"/>
</dbReference>
<dbReference type="InterPro" id="IPR001752">
    <property type="entry name" value="Kinesin_motor_dom"/>
</dbReference>
<dbReference type="Gramene" id="TRITD5Av1G180320.3">
    <property type="protein sequence ID" value="TRITD5Av1G180320.3"/>
    <property type="gene ID" value="TRITD5Av1G180320"/>
</dbReference>
<feature type="coiled-coil region" evidence="5">
    <location>
        <begin position="286"/>
        <end position="313"/>
    </location>
</feature>
<feature type="compositionally biased region" description="Polar residues" evidence="6">
    <location>
        <begin position="579"/>
        <end position="613"/>
    </location>
</feature>
<keyword evidence="7" id="KW-0472">Membrane</keyword>
<dbReference type="InterPro" id="IPR036961">
    <property type="entry name" value="Kinesin_motor_dom_sf"/>
</dbReference>
<evidence type="ECO:0000259" key="8">
    <source>
        <dbReference type="PROSITE" id="PS50067"/>
    </source>
</evidence>
<dbReference type="GO" id="GO:0007018">
    <property type="term" value="P:microtubule-based movement"/>
    <property type="evidence" value="ECO:0007669"/>
    <property type="project" value="InterPro"/>
</dbReference>
<feature type="compositionally biased region" description="Basic and acidic residues" evidence="6">
    <location>
        <begin position="537"/>
        <end position="547"/>
    </location>
</feature>
<comment type="similarity">
    <text evidence="1">Belongs to the TRAFAC class myosin-kinesin ATPase superfamily. Kinesin family. KIN-7 subfamily.</text>
</comment>
<evidence type="ECO:0000256" key="2">
    <source>
        <dbReference type="ARBA" id="ARBA00022701"/>
    </source>
</evidence>
<proteinExistence type="inferred from homology"/>
<evidence type="ECO:0000256" key="6">
    <source>
        <dbReference type="SAM" id="MobiDB-lite"/>
    </source>
</evidence>
<evidence type="ECO:0000256" key="4">
    <source>
        <dbReference type="PROSITE-ProRule" id="PRU00283"/>
    </source>
</evidence>
<comment type="caution">
    <text evidence="4">Lacks conserved residue(s) required for the propagation of feature annotation.</text>
</comment>
<evidence type="ECO:0000313" key="9">
    <source>
        <dbReference type="EMBL" id="VAI20144.1"/>
    </source>
</evidence>
<dbReference type="PANTHER" id="PTHR47968">
    <property type="entry name" value="CENTROMERE PROTEIN E"/>
    <property type="match status" value="1"/>
</dbReference>
<accession>A0A9R0TU52</accession>
<dbReference type="Gene3D" id="3.40.850.10">
    <property type="entry name" value="Kinesin motor domain"/>
    <property type="match status" value="1"/>
</dbReference>
<feature type="compositionally biased region" description="Basic and acidic residues" evidence="6">
    <location>
        <begin position="419"/>
        <end position="436"/>
    </location>
</feature>
<feature type="transmembrane region" description="Helical" evidence="7">
    <location>
        <begin position="252"/>
        <end position="272"/>
    </location>
</feature>
<keyword evidence="7" id="KW-0812">Transmembrane</keyword>
<dbReference type="PROSITE" id="PS50067">
    <property type="entry name" value="KINESIN_MOTOR_2"/>
    <property type="match status" value="1"/>
</dbReference>
<dbReference type="Pfam" id="PF11995">
    <property type="entry name" value="DUF3490"/>
    <property type="match status" value="1"/>
</dbReference>
<dbReference type="InterPro" id="IPR021881">
    <property type="entry name" value="NACK_C"/>
</dbReference>
<dbReference type="PRINTS" id="PR00380">
    <property type="entry name" value="KINESINHEAVY"/>
</dbReference>
<organism evidence="9 10">
    <name type="scientific">Triticum turgidum subsp. durum</name>
    <name type="common">Durum wheat</name>
    <name type="synonym">Triticum durum</name>
    <dbReference type="NCBI Taxonomy" id="4567"/>
    <lineage>
        <taxon>Eukaryota</taxon>
        <taxon>Viridiplantae</taxon>
        <taxon>Streptophyta</taxon>
        <taxon>Embryophyta</taxon>
        <taxon>Tracheophyta</taxon>
        <taxon>Spermatophyta</taxon>
        <taxon>Magnoliopsida</taxon>
        <taxon>Liliopsida</taxon>
        <taxon>Poales</taxon>
        <taxon>Poaceae</taxon>
        <taxon>BOP clade</taxon>
        <taxon>Pooideae</taxon>
        <taxon>Triticodae</taxon>
        <taxon>Triticeae</taxon>
        <taxon>Triticinae</taxon>
        <taxon>Triticum</taxon>
    </lineage>
</organism>
<feature type="region of interest" description="Disordered" evidence="6">
    <location>
        <begin position="526"/>
        <end position="614"/>
    </location>
</feature>
<dbReference type="GO" id="GO:0003777">
    <property type="term" value="F:microtubule motor activity"/>
    <property type="evidence" value="ECO:0007669"/>
    <property type="project" value="InterPro"/>
</dbReference>
<protein>
    <recommendedName>
        <fullName evidence="8">Kinesin motor domain-containing protein</fullName>
    </recommendedName>
</protein>